<gene>
    <name evidence="4" type="ORF">ANTHELSMS3_01729</name>
</gene>
<organism evidence="4 5">
    <name type="scientific">Antarctobacter heliothermus</name>
    <dbReference type="NCBI Taxonomy" id="74033"/>
    <lineage>
        <taxon>Bacteria</taxon>
        <taxon>Pseudomonadati</taxon>
        <taxon>Pseudomonadota</taxon>
        <taxon>Alphaproteobacteria</taxon>
        <taxon>Rhodobacterales</taxon>
        <taxon>Roseobacteraceae</taxon>
        <taxon>Antarctobacter</taxon>
    </lineage>
</organism>
<feature type="transmembrane region" description="Helical" evidence="2">
    <location>
        <begin position="99"/>
        <end position="115"/>
    </location>
</feature>
<feature type="transmembrane region" description="Helical" evidence="2">
    <location>
        <begin position="429"/>
        <end position="447"/>
    </location>
</feature>
<dbReference type="InterPro" id="IPR010656">
    <property type="entry name" value="DctM"/>
</dbReference>
<comment type="function">
    <text evidence="1">Part of the tripartite ATP-independent periplasmic (TRAP) transport system.</text>
</comment>
<sequence length="625" mass="66507">MLANRHRILRWTVLAAMLGMTAFQFNAVIFGAPQPFVFRGIHLGFALGIVFLIYPAFTGGPLWSRIMDLLLIAGMLVSIGYLLAIQETLYYRFQFVDELSPTQFWMGIGLTALVLEGCRRTLGPALPLTALVFMVYAIASGRLDMNYLVDVLYLTTEGLFGIPLSVSATYLFLFVLFGALAERLGTGRFFIDFATAVAGRSTGGPAKVASLSSALFGSISGSAVANIMTTGSYTIPLMKRLGYRPAFAGSVEAVASTGGQIMPPVMGAAAFVMAEIMGVGYITVMMIALIPAILFFVSVFLAIHFEAKRQGLSGLDAASIPVLRTVLKERGHQIIPLFLIIGVLFYGYSPAYAAFLGILSILPTTLLRRTTRSEFKTIHVLEGIQTGVINACQVALACACAGIVVGVIIHSGLGLDFSSFVRSISNGSMLLALIMTAIAGIIVGMGLPTTPAYILQTALLIPALIKLGVTLEAAHLFAFYFAIMSTITPPVAIGVFAANAISGAKLWPASVAALKLGMTGYIVPFMFVYSPALILQGTPMQISLATVSAILGVTFLASGLHGYLTRRLGFIERLLLVIAAMLLIYQGIWSDVAGITLAVTAYLIQRNKPDTVPNSATIDASKQSA</sequence>
<feature type="transmembrane region" description="Helical" evidence="2">
    <location>
        <begin position="477"/>
        <end position="501"/>
    </location>
</feature>
<dbReference type="KEGG" id="aht:ANTHELSMS3_01729"/>
<keyword evidence="2" id="KW-0812">Transmembrane</keyword>
<dbReference type="OrthoDB" id="9759894at2"/>
<keyword evidence="5" id="KW-1185">Reference proteome</keyword>
<evidence type="ECO:0000313" key="4">
    <source>
        <dbReference type="EMBL" id="ASP20418.1"/>
    </source>
</evidence>
<dbReference type="InterPro" id="IPR011853">
    <property type="entry name" value="TRAP_DctM-Dct_fused"/>
</dbReference>
<dbReference type="EMBL" id="CP022540">
    <property type="protein sequence ID" value="ASP20418.1"/>
    <property type="molecule type" value="Genomic_DNA"/>
</dbReference>
<proteinExistence type="predicted"/>
<feature type="domain" description="TRAP C4-dicarboxylate transport system permease DctM subunit" evidence="3">
    <location>
        <begin position="112"/>
        <end position="537"/>
    </location>
</feature>
<feature type="transmembrane region" description="Helical" evidence="2">
    <location>
        <begin position="513"/>
        <end position="534"/>
    </location>
</feature>
<feature type="transmembrane region" description="Helical" evidence="2">
    <location>
        <begin position="12"/>
        <end position="30"/>
    </location>
</feature>
<accession>A0A222E350</accession>
<dbReference type="GO" id="GO:0022857">
    <property type="term" value="F:transmembrane transporter activity"/>
    <property type="evidence" value="ECO:0007669"/>
    <property type="project" value="UniProtKB-UniRule"/>
</dbReference>
<keyword evidence="1" id="KW-1003">Cell membrane</keyword>
<feature type="transmembrane region" description="Helical" evidence="2">
    <location>
        <begin position="388"/>
        <end position="409"/>
    </location>
</feature>
<feature type="transmembrane region" description="Helical" evidence="2">
    <location>
        <begin position="279"/>
        <end position="305"/>
    </location>
</feature>
<keyword evidence="1" id="KW-0997">Cell inner membrane</keyword>
<feature type="transmembrane region" description="Helical" evidence="2">
    <location>
        <begin position="36"/>
        <end position="57"/>
    </location>
</feature>
<name>A0A222E350_9RHOB</name>
<feature type="transmembrane region" description="Helical" evidence="2">
    <location>
        <begin position="159"/>
        <end position="181"/>
    </location>
</feature>
<evidence type="ECO:0000259" key="3">
    <source>
        <dbReference type="Pfam" id="PF06808"/>
    </source>
</evidence>
<evidence type="ECO:0000256" key="2">
    <source>
        <dbReference type="SAM" id="Phobius"/>
    </source>
</evidence>
<reference evidence="4 5" key="1">
    <citation type="submission" date="2017-07" db="EMBL/GenBank/DDBJ databases">
        <title>Genome Sequence of Antarctobacter heliothermus Strain SMS3 Isolated from a culture of the Diatom Skeletonema marinoi.</title>
        <authorList>
            <person name="Topel M."/>
            <person name="Pinder M.I.M."/>
            <person name="Johansson O.N."/>
            <person name="Kourtchenko O."/>
            <person name="Godhe A."/>
            <person name="Clarke A.K."/>
        </authorList>
    </citation>
    <scope>NUCLEOTIDE SEQUENCE [LARGE SCALE GENOMIC DNA]</scope>
    <source>
        <strain evidence="4 5">SMS3</strain>
    </source>
</reference>
<dbReference type="PANTHER" id="PTHR43849">
    <property type="entry name" value="BLL3936 PROTEIN"/>
    <property type="match status" value="1"/>
</dbReference>
<dbReference type="RefSeq" id="WP_157733453.1">
    <property type="nucleotide sequence ID" value="NZ_CP022540.1"/>
</dbReference>
<dbReference type="Pfam" id="PF06808">
    <property type="entry name" value="DctM"/>
    <property type="match status" value="1"/>
</dbReference>
<keyword evidence="2" id="KW-0472">Membrane</keyword>
<evidence type="ECO:0000256" key="1">
    <source>
        <dbReference type="RuleBase" id="RU369079"/>
    </source>
</evidence>
<feature type="transmembrane region" description="Helical" evidence="2">
    <location>
        <begin position="575"/>
        <end position="604"/>
    </location>
</feature>
<keyword evidence="2" id="KW-1133">Transmembrane helix</keyword>
<comment type="subcellular location">
    <subcellularLocation>
        <location evidence="1">Cell inner membrane</location>
        <topology evidence="1">Multi-pass membrane protein</topology>
    </subcellularLocation>
</comment>
<feature type="transmembrane region" description="Helical" evidence="2">
    <location>
        <begin position="452"/>
        <end position="471"/>
    </location>
</feature>
<feature type="transmembrane region" description="Helical" evidence="2">
    <location>
        <begin position="122"/>
        <end position="139"/>
    </location>
</feature>
<dbReference type="NCBIfam" id="TIGR02123">
    <property type="entry name" value="TRAP_fused"/>
    <property type="match status" value="1"/>
</dbReference>
<protein>
    <submittedName>
        <fullName evidence="4">C4-dicarboxylate TRAP transporter large permease protein DctM</fullName>
    </submittedName>
</protein>
<dbReference type="GO" id="GO:0005886">
    <property type="term" value="C:plasma membrane"/>
    <property type="evidence" value="ECO:0007669"/>
    <property type="project" value="UniProtKB-SubCell"/>
</dbReference>
<feature type="transmembrane region" description="Helical" evidence="2">
    <location>
        <begin position="540"/>
        <end position="563"/>
    </location>
</feature>
<dbReference type="Proteomes" id="UP000203589">
    <property type="component" value="Chromosome"/>
</dbReference>
<evidence type="ECO:0000313" key="5">
    <source>
        <dbReference type="Proteomes" id="UP000203589"/>
    </source>
</evidence>
<dbReference type="AlphaFoldDB" id="A0A222E350"/>
<feature type="transmembrane region" description="Helical" evidence="2">
    <location>
        <begin position="334"/>
        <end position="367"/>
    </location>
</feature>
<keyword evidence="1" id="KW-0813">Transport</keyword>
<dbReference type="PANTHER" id="PTHR43849:SF2">
    <property type="entry name" value="BLL3936 PROTEIN"/>
    <property type="match status" value="1"/>
</dbReference>
<feature type="transmembrane region" description="Helical" evidence="2">
    <location>
        <begin position="69"/>
        <end position="93"/>
    </location>
</feature>